<dbReference type="GO" id="GO:0008235">
    <property type="term" value="F:metalloexopeptidase activity"/>
    <property type="evidence" value="ECO:0007669"/>
    <property type="project" value="UniProtKB-ARBA"/>
</dbReference>
<comment type="similarity">
    <text evidence="2">Belongs to the peptidase M24B family.</text>
</comment>
<evidence type="ECO:0000256" key="2">
    <source>
        <dbReference type="ARBA" id="ARBA00008766"/>
    </source>
</evidence>
<feature type="domain" description="Peptidase M24" evidence="5">
    <location>
        <begin position="135"/>
        <end position="337"/>
    </location>
</feature>
<dbReference type="InterPro" id="IPR029149">
    <property type="entry name" value="Creatin/AminoP/Spt16_N"/>
</dbReference>
<dbReference type="GO" id="GO:0046872">
    <property type="term" value="F:metal ion binding"/>
    <property type="evidence" value="ECO:0007669"/>
    <property type="project" value="UniProtKB-KW"/>
</dbReference>
<dbReference type="InterPro" id="IPR036005">
    <property type="entry name" value="Creatinase/aminopeptidase-like"/>
</dbReference>
<organism evidence="7 8">
    <name type="scientific">Geomicrobium halophilum</name>
    <dbReference type="NCBI Taxonomy" id="549000"/>
    <lineage>
        <taxon>Bacteria</taxon>
        <taxon>Bacillati</taxon>
        <taxon>Bacillota</taxon>
        <taxon>Bacilli</taxon>
        <taxon>Bacillales</taxon>
        <taxon>Geomicrobium</taxon>
    </lineage>
</organism>
<comment type="caution">
    <text evidence="7">The sequence shown here is derived from an EMBL/GenBank/DDBJ whole genome shotgun (WGS) entry which is preliminary data.</text>
</comment>
<evidence type="ECO:0000256" key="1">
    <source>
        <dbReference type="ARBA" id="ARBA00001936"/>
    </source>
</evidence>
<dbReference type="InterPro" id="IPR000994">
    <property type="entry name" value="Pept_M24"/>
</dbReference>
<dbReference type="SUPFAM" id="SSF53092">
    <property type="entry name" value="Creatinase/prolidase N-terminal domain"/>
    <property type="match status" value="1"/>
</dbReference>
<dbReference type="EC" id="3.4.11.9" evidence="7"/>
<dbReference type="Proteomes" id="UP000568839">
    <property type="component" value="Unassembled WGS sequence"/>
</dbReference>
<sequence length="355" mass="39243">MNRFEVIRTQFEQNGIDALLVESPTNRRYLTDFTGTAGAVLLTSEDAFFITDFRYVEQAKSQCEGFKVVQHGGAMSAEIKKILDSHNVKSLGFEKAYTSFQTYQLYQETFDAELVPVAGIVENLRLFKSESELKTIKKASEIADAAFSHILTYIKAGVREREVAHELEFFMREQGAESSSFDIIVASGERGARPHGVASDKKIEKGDLITMDFGAYYKGYCSDITRTVALGEPSEELRHIYDTVLSAQLKAVEQIKAGMTGIEADEIAREMINGKGYEGHFGHGLGHGLGMEVHEEPRLSPKGNLVLEPGMVVTVEPGVYIPGKGGVRIEDDIVITEDGNERLTTSDKDLKIIEA</sequence>
<comment type="cofactor">
    <cofactor evidence="1">
        <name>Mn(2+)</name>
        <dbReference type="ChEBI" id="CHEBI:29035"/>
    </cofactor>
</comment>
<keyword evidence="3" id="KW-0479">Metal-binding</keyword>
<dbReference type="PRINTS" id="PR00599">
    <property type="entry name" value="MAPEPTIDASE"/>
</dbReference>
<dbReference type="EMBL" id="JACHHJ010000001">
    <property type="protein sequence ID" value="MBB6448916.1"/>
    <property type="molecule type" value="Genomic_DNA"/>
</dbReference>
<accession>A0A841PNZ4</accession>
<dbReference type="AlphaFoldDB" id="A0A841PNZ4"/>
<gene>
    <name evidence="7" type="ORF">HNR44_000865</name>
</gene>
<keyword evidence="7" id="KW-0031">Aminopeptidase</keyword>
<evidence type="ECO:0000259" key="6">
    <source>
        <dbReference type="Pfam" id="PF01321"/>
    </source>
</evidence>
<dbReference type="Gene3D" id="3.90.230.10">
    <property type="entry name" value="Creatinase/methionine aminopeptidase superfamily"/>
    <property type="match status" value="1"/>
</dbReference>
<evidence type="ECO:0000259" key="5">
    <source>
        <dbReference type="Pfam" id="PF00557"/>
    </source>
</evidence>
<dbReference type="FunFam" id="3.90.230.10:FF:000014">
    <property type="entry name" value="Aminopeptidase P family protein"/>
    <property type="match status" value="1"/>
</dbReference>
<dbReference type="PANTHER" id="PTHR46112:SF3">
    <property type="entry name" value="AMINOPEPTIDASE YPDF"/>
    <property type="match status" value="1"/>
</dbReference>
<name>A0A841PNZ4_9BACL</name>
<evidence type="ECO:0000313" key="8">
    <source>
        <dbReference type="Proteomes" id="UP000568839"/>
    </source>
</evidence>
<keyword evidence="7" id="KW-0645">Protease</keyword>
<dbReference type="InterPro" id="IPR000587">
    <property type="entry name" value="Creatinase_N"/>
</dbReference>
<dbReference type="RefSeq" id="WP_184402859.1">
    <property type="nucleotide sequence ID" value="NZ_JACHHJ010000001.1"/>
</dbReference>
<keyword evidence="4 7" id="KW-0378">Hydrolase</keyword>
<evidence type="ECO:0000256" key="3">
    <source>
        <dbReference type="ARBA" id="ARBA00022723"/>
    </source>
</evidence>
<dbReference type="PROSITE" id="PS00491">
    <property type="entry name" value="PROLINE_PEPTIDASE"/>
    <property type="match status" value="1"/>
</dbReference>
<dbReference type="PANTHER" id="PTHR46112">
    <property type="entry name" value="AMINOPEPTIDASE"/>
    <property type="match status" value="1"/>
</dbReference>
<dbReference type="GO" id="GO:0004177">
    <property type="term" value="F:aminopeptidase activity"/>
    <property type="evidence" value="ECO:0007669"/>
    <property type="project" value="UniProtKB-KW"/>
</dbReference>
<dbReference type="CDD" id="cd01092">
    <property type="entry name" value="APP-like"/>
    <property type="match status" value="1"/>
</dbReference>
<dbReference type="Gene3D" id="3.40.350.10">
    <property type="entry name" value="Creatinase/prolidase N-terminal domain"/>
    <property type="match status" value="1"/>
</dbReference>
<evidence type="ECO:0000256" key="4">
    <source>
        <dbReference type="ARBA" id="ARBA00022801"/>
    </source>
</evidence>
<reference evidence="7 8" key="1">
    <citation type="submission" date="2020-08" db="EMBL/GenBank/DDBJ databases">
        <title>Genomic Encyclopedia of Type Strains, Phase IV (KMG-IV): sequencing the most valuable type-strain genomes for metagenomic binning, comparative biology and taxonomic classification.</title>
        <authorList>
            <person name="Goeker M."/>
        </authorList>
    </citation>
    <scope>NUCLEOTIDE SEQUENCE [LARGE SCALE GENOMIC DNA]</scope>
    <source>
        <strain evidence="7 8">DSM 21769</strain>
    </source>
</reference>
<keyword evidence="8" id="KW-1185">Reference proteome</keyword>
<dbReference type="Pfam" id="PF01321">
    <property type="entry name" value="Creatinase_N"/>
    <property type="match status" value="1"/>
</dbReference>
<dbReference type="InterPro" id="IPR050659">
    <property type="entry name" value="Peptidase_M24B"/>
</dbReference>
<dbReference type="SUPFAM" id="SSF55920">
    <property type="entry name" value="Creatinase/aminopeptidase"/>
    <property type="match status" value="1"/>
</dbReference>
<evidence type="ECO:0000313" key="7">
    <source>
        <dbReference type="EMBL" id="MBB6448916.1"/>
    </source>
</evidence>
<feature type="domain" description="Creatinase N-terminal" evidence="6">
    <location>
        <begin position="3"/>
        <end position="126"/>
    </location>
</feature>
<dbReference type="Pfam" id="PF00557">
    <property type="entry name" value="Peptidase_M24"/>
    <property type="match status" value="1"/>
</dbReference>
<proteinExistence type="inferred from homology"/>
<protein>
    <submittedName>
        <fullName evidence="7">Xaa-Pro aminopeptidase</fullName>
        <ecNumber evidence="7">3.4.11.9</ecNumber>
    </submittedName>
</protein>
<dbReference type="InterPro" id="IPR001131">
    <property type="entry name" value="Peptidase_M24B_aminopep-P_CS"/>
</dbReference>
<dbReference type="InterPro" id="IPR001714">
    <property type="entry name" value="Pept_M24_MAP"/>
</dbReference>